<dbReference type="GO" id="GO:0008360">
    <property type="term" value="P:regulation of cell shape"/>
    <property type="evidence" value="ECO:0007669"/>
    <property type="project" value="UniProtKB-UniRule"/>
</dbReference>
<protein>
    <submittedName>
        <fullName evidence="8">L,D-transpeptidase</fullName>
    </submittedName>
</protein>
<evidence type="ECO:0000256" key="3">
    <source>
        <dbReference type="ARBA" id="ARBA00022960"/>
    </source>
</evidence>
<name>A0A934UDS6_9STRE</name>
<dbReference type="Proteomes" id="UP000644875">
    <property type="component" value="Unassembled WGS sequence"/>
</dbReference>
<evidence type="ECO:0000259" key="7">
    <source>
        <dbReference type="PROSITE" id="PS52029"/>
    </source>
</evidence>
<dbReference type="GO" id="GO:0071555">
    <property type="term" value="P:cell wall organization"/>
    <property type="evidence" value="ECO:0007669"/>
    <property type="project" value="UniProtKB-UniRule"/>
</dbReference>
<dbReference type="CDD" id="cd16913">
    <property type="entry name" value="YkuD_like"/>
    <property type="match status" value="1"/>
</dbReference>
<comment type="pathway">
    <text evidence="1 6">Cell wall biogenesis; peptidoglycan biosynthesis.</text>
</comment>
<dbReference type="InterPro" id="IPR038063">
    <property type="entry name" value="Transpep_catalytic_dom"/>
</dbReference>
<dbReference type="PROSITE" id="PS52029">
    <property type="entry name" value="LD_TPASE"/>
    <property type="match status" value="1"/>
</dbReference>
<evidence type="ECO:0000256" key="6">
    <source>
        <dbReference type="PROSITE-ProRule" id="PRU01373"/>
    </source>
</evidence>
<dbReference type="Pfam" id="PF03734">
    <property type="entry name" value="YkuD"/>
    <property type="match status" value="1"/>
</dbReference>
<evidence type="ECO:0000256" key="2">
    <source>
        <dbReference type="ARBA" id="ARBA00022679"/>
    </source>
</evidence>
<dbReference type="AlphaFoldDB" id="A0A934UDS6"/>
<keyword evidence="3 6" id="KW-0133">Cell shape</keyword>
<dbReference type="PANTHER" id="PTHR30582">
    <property type="entry name" value="L,D-TRANSPEPTIDASE"/>
    <property type="match status" value="1"/>
</dbReference>
<sequence length="229" mass="25012">MRQKRSPITLIIIVVVFLLVGGYATYQVLGKTGAGKEAGKPTVTVAKKTSTEDKEVSSSVASTTSVEVTQEETPLTEQVADTASVATDAPRQEESFYPDLAQYNDLSIKVSIAEQKMSILSGNQVIFSTTVSTGAPESPTPTGQFIIEPERGDFFFNEASGEGAYYWVSFKDHGLYLFHSLPTDRYGNEIPEEAARLGMPSSHGCVRMPRETAKWFYENIPSAIPVQIN</sequence>
<proteinExistence type="predicted"/>
<evidence type="ECO:0000313" key="9">
    <source>
        <dbReference type="Proteomes" id="UP000644875"/>
    </source>
</evidence>
<reference evidence="8 9" key="1">
    <citation type="journal article" date="2021" name="Int. J. Syst. Evol. Microbiol.">
        <title>Streptococcus vicugnae sp. nov., isolated from faeces of alpacas (Vicugna pacos) and cattle (Bos taurus), Streptococcus zalophi sp. nov., and Streptococcus pacificus sp. nov., isolated from respiratory tract of California sea lions (Zalophus californianus).</title>
        <authorList>
            <person name="Volokhov D.V."/>
            <person name="Zagorodnyaya T.A."/>
            <person name="Shen Z."/>
            <person name="Blom J."/>
            <person name="Furtak V.A."/>
            <person name="Eisenberg T."/>
            <person name="Fan P."/>
            <person name="Jeong K.C."/>
            <person name="Gao Y."/>
            <person name="Zhang S."/>
            <person name="Amselle M."/>
        </authorList>
    </citation>
    <scope>NUCLEOTIDE SEQUENCE [LARGE SCALE GENOMIC DNA]</scope>
    <source>
        <strain evidence="9">CSL7508-lung</strain>
    </source>
</reference>
<keyword evidence="2" id="KW-0808">Transferase</keyword>
<keyword evidence="5 6" id="KW-0961">Cell wall biogenesis/degradation</keyword>
<accession>A0A934UDS6</accession>
<dbReference type="GO" id="GO:0016740">
    <property type="term" value="F:transferase activity"/>
    <property type="evidence" value="ECO:0007669"/>
    <property type="project" value="UniProtKB-KW"/>
</dbReference>
<dbReference type="SUPFAM" id="SSF141523">
    <property type="entry name" value="L,D-transpeptidase catalytic domain-like"/>
    <property type="match status" value="1"/>
</dbReference>
<dbReference type="Gene3D" id="2.40.440.10">
    <property type="entry name" value="L,D-transpeptidase catalytic domain-like"/>
    <property type="match status" value="1"/>
</dbReference>
<keyword evidence="4 6" id="KW-0573">Peptidoglycan synthesis</keyword>
<dbReference type="GO" id="GO:0071972">
    <property type="term" value="F:peptidoglycan L,D-transpeptidase activity"/>
    <property type="evidence" value="ECO:0007669"/>
    <property type="project" value="TreeGrafter"/>
</dbReference>
<evidence type="ECO:0000256" key="1">
    <source>
        <dbReference type="ARBA" id="ARBA00004752"/>
    </source>
</evidence>
<feature type="domain" description="L,D-TPase catalytic" evidence="7">
    <location>
        <begin position="106"/>
        <end position="229"/>
    </location>
</feature>
<dbReference type="EMBL" id="JAENBP010000005">
    <property type="protein sequence ID" value="MBJ8349995.1"/>
    <property type="molecule type" value="Genomic_DNA"/>
</dbReference>
<comment type="caution">
    <text evidence="8">The sequence shown here is derived from an EMBL/GenBank/DDBJ whole genome shotgun (WGS) entry which is preliminary data.</text>
</comment>
<organism evidence="8 9">
    <name type="scientific">Streptococcus zalophi</name>
    <dbReference type="NCBI Taxonomy" id="640031"/>
    <lineage>
        <taxon>Bacteria</taxon>
        <taxon>Bacillati</taxon>
        <taxon>Bacillota</taxon>
        <taxon>Bacilli</taxon>
        <taxon>Lactobacillales</taxon>
        <taxon>Streptococcaceae</taxon>
        <taxon>Streptococcus</taxon>
    </lineage>
</organism>
<feature type="active site" description="Nucleophile" evidence="6">
    <location>
        <position position="205"/>
    </location>
</feature>
<dbReference type="PANTHER" id="PTHR30582:SF2">
    <property type="entry name" value="L,D-TRANSPEPTIDASE YCIB-RELATED"/>
    <property type="match status" value="1"/>
</dbReference>
<evidence type="ECO:0000256" key="4">
    <source>
        <dbReference type="ARBA" id="ARBA00022984"/>
    </source>
</evidence>
<dbReference type="GO" id="GO:0018104">
    <property type="term" value="P:peptidoglycan-protein cross-linking"/>
    <property type="evidence" value="ECO:0007669"/>
    <property type="project" value="TreeGrafter"/>
</dbReference>
<dbReference type="InterPro" id="IPR005490">
    <property type="entry name" value="LD_TPept_cat_dom"/>
</dbReference>
<dbReference type="RefSeq" id="WP_199567912.1">
    <property type="nucleotide sequence ID" value="NZ_JAENBP010000005.1"/>
</dbReference>
<dbReference type="GO" id="GO:0005576">
    <property type="term" value="C:extracellular region"/>
    <property type="evidence" value="ECO:0007669"/>
    <property type="project" value="TreeGrafter"/>
</dbReference>
<gene>
    <name evidence="8" type="ORF">JHK64_05045</name>
</gene>
<evidence type="ECO:0000256" key="5">
    <source>
        <dbReference type="ARBA" id="ARBA00023316"/>
    </source>
</evidence>
<keyword evidence="9" id="KW-1185">Reference proteome</keyword>
<feature type="active site" description="Proton donor/acceptor" evidence="6">
    <location>
        <position position="179"/>
    </location>
</feature>
<dbReference type="InterPro" id="IPR050979">
    <property type="entry name" value="LD-transpeptidase"/>
</dbReference>
<evidence type="ECO:0000313" key="8">
    <source>
        <dbReference type="EMBL" id="MBJ8349995.1"/>
    </source>
</evidence>